<dbReference type="OrthoDB" id="3360032at2759"/>
<dbReference type="AlphaFoldDB" id="A0A9Q8LBB5"/>
<evidence type="ECO:0008006" key="4">
    <source>
        <dbReference type="Google" id="ProtNLM"/>
    </source>
</evidence>
<proteinExistence type="predicted"/>
<feature type="region of interest" description="Disordered" evidence="1">
    <location>
        <begin position="101"/>
        <end position="129"/>
    </location>
</feature>
<gene>
    <name evidence="2" type="ORF">CLAFUR5_03239</name>
</gene>
<dbReference type="KEGG" id="ffu:CLAFUR5_03239"/>
<evidence type="ECO:0000256" key="1">
    <source>
        <dbReference type="SAM" id="MobiDB-lite"/>
    </source>
</evidence>
<protein>
    <recommendedName>
        <fullName evidence="4">F-box domain-containing protein</fullName>
    </recommendedName>
</protein>
<accession>A0A9Q8LBB5</accession>
<name>A0A9Q8LBB5_PASFU</name>
<reference evidence="2" key="1">
    <citation type="submission" date="2021-12" db="EMBL/GenBank/DDBJ databases">
        <authorList>
            <person name="Zaccaron A."/>
            <person name="Stergiopoulos I."/>
        </authorList>
    </citation>
    <scope>NUCLEOTIDE SEQUENCE</scope>
    <source>
        <strain evidence="2">Race5_Kim</strain>
    </source>
</reference>
<organism evidence="2 3">
    <name type="scientific">Passalora fulva</name>
    <name type="common">Tomato leaf mold</name>
    <name type="synonym">Cladosporium fulvum</name>
    <dbReference type="NCBI Taxonomy" id="5499"/>
    <lineage>
        <taxon>Eukaryota</taxon>
        <taxon>Fungi</taxon>
        <taxon>Dikarya</taxon>
        <taxon>Ascomycota</taxon>
        <taxon>Pezizomycotina</taxon>
        <taxon>Dothideomycetes</taxon>
        <taxon>Dothideomycetidae</taxon>
        <taxon>Mycosphaerellales</taxon>
        <taxon>Mycosphaerellaceae</taxon>
        <taxon>Fulvia</taxon>
    </lineage>
</organism>
<evidence type="ECO:0000313" key="3">
    <source>
        <dbReference type="Proteomes" id="UP000756132"/>
    </source>
</evidence>
<evidence type="ECO:0000313" key="2">
    <source>
        <dbReference type="EMBL" id="UJO14254.1"/>
    </source>
</evidence>
<keyword evidence="3" id="KW-1185">Reference proteome</keyword>
<feature type="compositionally biased region" description="Basic and acidic residues" evidence="1">
    <location>
        <begin position="111"/>
        <end position="121"/>
    </location>
</feature>
<dbReference type="EMBL" id="CP090164">
    <property type="protein sequence ID" value="UJO14254.1"/>
    <property type="molecule type" value="Genomic_DNA"/>
</dbReference>
<sequence>MLSIIDWLPPEGFINFVFANYPLLVFYGQAPGLSQPRITYITTQTQLPAMFPLLQMPAEINLQIMSHLSPFDTMVFVLSNYQVLARQGIAPSLTSETVSQLRNALRSRRNTPPDRDGRGHAQEWALTRPHAANMPISNAGLTT</sequence>
<dbReference type="Proteomes" id="UP000756132">
    <property type="component" value="Chromosome 2"/>
</dbReference>
<dbReference type="GeneID" id="71983117"/>
<reference evidence="2" key="2">
    <citation type="journal article" date="2022" name="Microb. Genom.">
        <title>A chromosome-scale genome assembly of the tomato pathogen Cladosporium fulvum reveals a compartmentalized genome architecture and the presence of a dispensable chromosome.</title>
        <authorList>
            <person name="Zaccaron A.Z."/>
            <person name="Chen L.H."/>
            <person name="Samaras A."/>
            <person name="Stergiopoulos I."/>
        </authorList>
    </citation>
    <scope>NUCLEOTIDE SEQUENCE</scope>
    <source>
        <strain evidence="2">Race5_Kim</strain>
    </source>
</reference>
<dbReference type="RefSeq" id="XP_047758620.1">
    <property type="nucleotide sequence ID" value="XM_047902387.1"/>
</dbReference>